<comment type="caution">
    <text evidence="3">The sequence shown here is derived from an EMBL/GenBank/DDBJ whole genome shotgun (WGS) entry which is preliminary data.</text>
</comment>
<feature type="region of interest" description="Disordered" evidence="2">
    <location>
        <begin position="713"/>
        <end position="900"/>
    </location>
</feature>
<feature type="region of interest" description="Disordered" evidence="2">
    <location>
        <begin position="589"/>
        <end position="623"/>
    </location>
</feature>
<evidence type="ECO:0000313" key="4">
    <source>
        <dbReference type="Proteomes" id="UP000704712"/>
    </source>
</evidence>
<reference evidence="3" key="1">
    <citation type="submission" date="2020-03" db="EMBL/GenBank/DDBJ databases">
        <title>Hybrid Assembly of Korean Phytophthora infestans isolates.</title>
        <authorList>
            <person name="Prokchorchik M."/>
            <person name="Lee Y."/>
            <person name="Seo J."/>
            <person name="Cho J.-H."/>
            <person name="Park Y.-E."/>
            <person name="Jang D.-C."/>
            <person name="Im J.-S."/>
            <person name="Choi J.-G."/>
            <person name="Park H.-J."/>
            <person name="Lee G.-B."/>
            <person name="Lee Y.-G."/>
            <person name="Hong S.-Y."/>
            <person name="Cho K."/>
            <person name="Sohn K.H."/>
        </authorList>
    </citation>
    <scope>NUCLEOTIDE SEQUENCE</scope>
    <source>
        <strain evidence="3">KR_2_A2</strain>
    </source>
</reference>
<feature type="region of interest" description="Disordered" evidence="2">
    <location>
        <begin position="1575"/>
        <end position="1650"/>
    </location>
</feature>
<feature type="compositionally biased region" description="Polar residues" evidence="2">
    <location>
        <begin position="779"/>
        <end position="790"/>
    </location>
</feature>
<feature type="compositionally biased region" description="Acidic residues" evidence="2">
    <location>
        <begin position="1188"/>
        <end position="1209"/>
    </location>
</feature>
<feature type="compositionally biased region" description="Basic and acidic residues" evidence="2">
    <location>
        <begin position="1596"/>
        <end position="1611"/>
    </location>
</feature>
<evidence type="ECO:0000313" key="3">
    <source>
        <dbReference type="EMBL" id="KAF4147870.1"/>
    </source>
</evidence>
<feature type="compositionally biased region" description="Polar residues" evidence="2">
    <location>
        <begin position="465"/>
        <end position="475"/>
    </location>
</feature>
<dbReference type="Proteomes" id="UP000704712">
    <property type="component" value="Unassembled WGS sequence"/>
</dbReference>
<feature type="region of interest" description="Disordered" evidence="2">
    <location>
        <begin position="1148"/>
        <end position="1222"/>
    </location>
</feature>
<evidence type="ECO:0000256" key="1">
    <source>
        <dbReference type="SAM" id="Coils"/>
    </source>
</evidence>
<feature type="compositionally biased region" description="Basic and acidic residues" evidence="2">
    <location>
        <begin position="444"/>
        <end position="464"/>
    </location>
</feature>
<gene>
    <name evidence="3" type="ORF">GN958_ATG02936</name>
</gene>
<feature type="compositionally biased region" description="Polar residues" evidence="2">
    <location>
        <begin position="156"/>
        <end position="179"/>
    </location>
</feature>
<accession>A0A8S9V4H7</accession>
<feature type="region of interest" description="Disordered" evidence="2">
    <location>
        <begin position="1702"/>
        <end position="1751"/>
    </location>
</feature>
<dbReference type="EMBL" id="JAACNO010000397">
    <property type="protein sequence ID" value="KAF4147870.1"/>
    <property type="molecule type" value="Genomic_DNA"/>
</dbReference>
<proteinExistence type="predicted"/>
<feature type="region of interest" description="Disordered" evidence="2">
    <location>
        <begin position="1"/>
        <end position="32"/>
    </location>
</feature>
<feature type="region of interest" description="Disordered" evidence="2">
    <location>
        <begin position="61"/>
        <end position="113"/>
    </location>
</feature>
<feature type="coiled-coil region" evidence="1">
    <location>
        <begin position="269"/>
        <end position="310"/>
    </location>
</feature>
<organism evidence="3 4">
    <name type="scientific">Phytophthora infestans</name>
    <name type="common">Potato late blight agent</name>
    <name type="synonym">Botrytis infestans</name>
    <dbReference type="NCBI Taxonomy" id="4787"/>
    <lineage>
        <taxon>Eukaryota</taxon>
        <taxon>Sar</taxon>
        <taxon>Stramenopiles</taxon>
        <taxon>Oomycota</taxon>
        <taxon>Peronosporomycetes</taxon>
        <taxon>Peronosporales</taxon>
        <taxon>Peronosporaceae</taxon>
        <taxon>Phytophthora</taxon>
    </lineage>
</organism>
<feature type="region of interest" description="Disordered" evidence="2">
    <location>
        <begin position="153"/>
        <end position="212"/>
    </location>
</feature>
<sequence length="1833" mass="198560">MRRESPPKLDNNAESSRIPPPTHAHTFGYAGAHVATNLRRGWRPESDGGRHDSPIFRRHCKRLSSSSIDINSGRESEPSTVTTSTGQQQESRTQQTSPSIKPNMAPATPPVPATTTSAEMLAVQPPRTPQGRSTYPMFDDGGLSAAQRVRMELPSHSGSRAGSDSRANSSEDIFASNSPVFDEKKNGPRSCPSSYKDVGGNKTRLSPGKGRQVRSGELIVSKLLPTRDSVNSLLTYLHELQISEASLHKQLMTTKQHTEEELYQSLLKLNELQRTMHKVERDRQVAEQRLEEKEQRIRELAAKLEKAETTQARLSPARSPRDGLPPITEEISFHRKEKTSAELSTYLQEASAEETPALSLEVPFPSTQAVASSLRPPQLQSIKDEAAQFATVSPRSPNRPLWDPWASGGTTPMKNLPPAFTIGPTAQHPVVTSPASTEEPAATKFDENELRSVLKSPRDRDEPTKSVSLTPQAENQLVFRNLPFEQEEREPQHPAPMPPPHPRQHNFDPVQVHGGAEMQKEQLIMEFLSQTDPLLYVGAMPPIHESPLEQQEDNSAEADLKNNDMTALIVAKQTASRLPRALAENLASEGAMPHDESGQVSQPEQASRAEAEDAGTRVSNSTTAGFCSSPRTLLAGVQLDLPVKKQSKAVPTNPVSLEALLLDFFTEVDKNRLKMATVYGKRYAGREKWLFTELAKRYGAAKVAALKARYEHGTNVSTGDNSGDKKGKRDDHATKSSDSSGRSKASRQGHPQFFHPPKPACNANPGAGKPRVSLPVAPSQENNAPNSQPGQEIEAKAPPSPSEKVSRSNTPAFGDPPSFPTTQKSDESDSAVKANIDGPSVTNRPPLAQRDKPSGSLNQPPPPLHRGMETSNSAPVGLRQRHNASGPSAQGPKTDGTERPAVTVEGLLKELYKNHQPDKLKNVSIVAKEYAGKERELVGLLKGKYGALSVKRLEENLEILERAHRDCIAGKGAGKKRGCFVRTISLLLWLSVLLYFSFGAVFVSFVVLDAWECRALDKDGQELESAEECVSLQEELDAFTYEHVADYIRQSHPDICFCSEWKARENALFTTLSGDDLMNLVRLVPFSPDSFGSAWIASVKEQAPSQECYNNYAKPVVDLWLDVGSFLWSSVLELAGYDEVCEVKSQTVESVVENENPSVDEESDSNTDAGSLEQASEEMESESSISEVEIDPDLTEETEADGQLTEETETNGGFVPADEVPVEEETLRFDDGPQIGEEESLLFGPEVVDKTSAQVSEDVEAVEKAESVDAIVEALTEDDCVLALRKIEEAELDADTESTGVDGTAVMEDDSVITTPVEETDAIDRGADAASSSVTVEVVDATVDVSGEESVVEEVATELDDVVKIEVLEEGVSLSYAETVTDVTKEELTAEFTEGFSSSALGSESEPVISSRLGEAEVKMNVEFENIVVDLLEKSGSTAAAAAEDTMPSSANVVAEGVTESTSHVDASESIVEMEDVDGESVWSEALEEDIASEVSEESDTVTHEAAGKMSALGSRGGEVYATLSEKAELVTGRNELEVVIEVESETANGKWEVVTEDRTNDVVEAVAESRFELPSSSYDVDAAEPQSEESSSIASKEDAKGVNDVDKVGEESFDAPVAVPNVELASSRDDFEPAVPAETNSPNSGLEPEADVVGAVDETILQELVNELNSEASIQTCDIELVAVEEAEELTFLFKTEPENLESGVDNDAEPSTKQFVPDVDVGSERGKEPEASSEADMVDTKEPVDKVGGCVSDGEEITLCSGKFEALDKMPQATGLMVTGADAIKPRSSDVDDIEEDEEIAFMEDLENPEAVLRMAEQAAAAAEFSAIEPR</sequence>
<name>A0A8S9V4H7_PHYIN</name>
<keyword evidence="1" id="KW-0175">Coiled coil</keyword>
<feature type="region of interest" description="Disordered" evidence="2">
    <location>
        <begin position="425"/>
        <end position="506"/>
    </location>
</feature>
<feature type="compositionally biased region" description="Basic and acidic residues" evidence="2">
    <location>
        <begin position="722"/>
        <end position="735"/>
    </location>
</feature>
<feature type="compositionally biased region" description="Low complexity" evidence="2">
    <location>
        <begin position="1148"/>
        <end position="1157"/>
    </location>
</feature>
<feature type="compositionally biased region" description="Polar residues" evidence="2">
    <location>
        <begin position="78"/>
        <end position="100"/>
    </location>
</feature>
<evidence type="ECO:0000256" key="2">
    <source>
        <dbReference type="SAM" id="MobiDB-lite"/>
    </source>
</evidence>
<protein>
    <submittedName>
        <fullName evidence="3">Uncharacterized protein</fullName>
    </submittedName>
</protein>